<organism evidence="1 2">
    <name type="scientific">Amycolatopsis lexingtonensis</name>
    <dbReference type="NCBI Taxonomy" id="218822"/>
    <lineage>
        <taxon>Bacteria</taxon>
        <taxon>Bacillati</taxon>
        <taxon>Actinomycetota</taxon>
        <taxon>Actinomycetes</taxon>
        <taxon>Pseudonocardiales</taxon>
        <taxon>Pseudonocardiaceae</taxon>
        <taxon>Amycolatopsis</taxon>
    </lineage>
</organism>
<gene>
    <name evidence="1" type="ORF">H4696_002459</name>
</gene>
<evidence type="ECO:0000313" key="2">
    <source>
        <dbReference type="Proteomes" id="UP000631670"/>
    </source>
</evidence>
<name>A0ABR9HWQ4_9PSEU</name>
<dbReference type="EMBL" id="JADBEG010000001">
    <property type="protein sequence ID" value="MBE1495359.1"/>
    <property type="molecule type" value="Genomic_DNA"/>
</dbReference>
<accession>A0ABR9HWQ4</accession>
<dbReference type="Proteomes" id="UP000631670">
    <property type="component" value="Unassembled WGS sequence"/>
</dbReference>
<evidence type="ECO:0000313" key="1">
    <source>
        <dbReference type="EMBL" id="MBE1495359.1"/>
    </source>
</evidence>
<keyword evidence="2" id="KW-1185">Reference proteome</keyword>
<proteinExistence type="predicted"/>
<sequence>MSRTLPALIAHPVPAVAPPPDPAVRVVRQELTAGLPVRVDLDAARALVLAVPLGVARAVLAADPSAVVFTTANPGDGTAFRDYGAAWPRLTLVVTGAIGATVPVVAGVPVRLTGSPGTAAVEVTVDELVLTAGSLRSPGRFGSRLSLRWRDLAPAPDDGPPHPVGDPGVPVLLTQLGKEM</sequence>
<dbReference type="RefSeq" id="WP_143265076.1">
    <property type="nucleotide sequence ID" value="NZ_JADBEG010000001.1"/>
</dbReference>
<reference evidence="1 2" key="1">
    <citation type="submission" date="2020-10" db="EMBL/GenBank/DDBJ databases">
        <title>Sequencing the genomes of 1000 actinobacteria strains.</title>
        <authorList>
            <person name="Klenk H.-P."/>
        </authorList>
    </citation>
    <scope>NUCLEOTIDE SEQUENCE [LARGE SCALE GENOMIC DNA]</scope>
    <source>
        <strain evidence="1 2">DSM 44653</strain>
    </source>
</reference>
<protein>
    <submittedName>
        <fullName evidence="1">Uncharacterized protein</fullName>
    </submittedName>
</protein>
<comment type="caution">
    <text evidence="1">The sequence shown here is derived from an EMBL/GenBank/DDBJ whole genome shotgun (WGS) entry which is preliminary data.</text>
</comment>